<evidence type="ECO:0000256" key="4">
    <source>
        <dbReference type="PIRSR" id="PIRSR606118-50"/>
    </source>
</evidence>
<evidence type="ECO:0000256" key="1">
    <source>
        <dbReference type="ARBA" id="ARBA00022908"/>
    </source>
</evidence>
<evidence type="ECO:0000256" key="2">
    <source>
        <dbReference type="ARBA" id="ARBA00023125"/>
    </source>
</evidence>
<dbReference type="GO" id="GO:0003677">
    <property type="term" value="F:DNA binding"/>
    <property type="evidence" value="ECO:0007669"/>
    <property type="project" value="UniProtKB-KW"/>
</dbReference>
<dbReference type="Pfam" id="PF00239">
    <property type="entry name" value="Resolvase"/>
    <property type="match status" value="1"/>
</dbReference>
<dbReference type="AlphaFoldDB" id="A0A5S4YIN6"/>
<dbReference type="InterPro" id="IPR006119">
    <property type="entry name" value="Resolv_N"/>
</dbReference>
<dbReference type="CDD" id="cd00338">
    <property type="entry name" value="Ser_Recombinase"/>
    <property type="match status" value="1"/>
</dbReference>
<evidence type="ECO:0000313" key="8">
    <source>
        <dbReference type="EMBL" id="TYO64271.1"/>
    </source>
</evidence>
<accession>A0A5S4YIN6</accession>
<evidence type="ECO:0000256" key="3">
    <source>
        <dbReference type="ARBA" id="ARBA00023172"/>
    </source>
</evidence>
<feature type="domain" description="Recombinase" evidence="7">
    <location>
        <begin position="162"/>
        <end position="294"/>
    </location>
</feature>
<keyword evidence="1" id="KW-0229">DNA integration</keyword>
<evidence type="ECO:0000313" key="9">
    <source>
        <dbReference type="Proteomes" id="UP000324797"/>
    </source>
</evidence>
<dbReference type="InterPro" id="IPR038109">
    <property type="entry name" value="DNA_bind_recomb_sf"/>
</dbReference>
<dbReference type="PROSITE" id="PS51737">
    <property type="entry name" value="RECOMBINASE_DNA_BIND"/>
    <property type="match status" value="1"/>
</dbReference>
<sequence>MAATVRAALYLRVSTGRQADSDLSIPDQRRQAKGYCASRGWEIVADYVEPGASATDDRRPEFQRMIDAATTKPPTFDVILVHSFSRFFRDQFQLEFYVRRLAKNGVRLVSITQELGDDPMSNMIRQIMALFDEYQSKENAKHTLRAMNENARQGFWNGALPPIGYRIVEAAEQRGHRTKKTLEIDPIQAETVQLIFRLAREGNGSSGAMGVKSIAKHLNESGIRTRDGGRWGVDAVHKVLTRTTYIGRHRFNTKYWKTRERKPEAEVVEMAVPPIIDLAEFETVQTLLKTRCPALTAPRVVSGPPLLTGICFCAACGGAMTLRTGKSGRYKYYTCSTKARQGETGCKGRTVPMEKLDSVLAEHIEHRLLQPKRLEHILSRVLDRREERATRRTSYIAELRKRAAEAEAKLKRLYDAIENGIADVSDPLLKERVTELKAVRDQAGADAERAEGALDRLGPSVTPQALKTFARQARRRMRIESGGYRRDHVRALAQRVEVDAKEVRIMGSKSVLLRTLVAAESAKTPGFGVPSFVPKWRTRHDSNV</sequence>
<dbReference type="SMART" id="SM00857">
    <property type="entry name" value="Resolvase"/>
    <property type="match status" value="1"/>
</dbReference>
<dbReference type="InterPro" id="IPR006118">
    <property type="entry name" value="Recombinase_CS"/>
</dbReference>
<feature type="domain" description="Resolvase/invertase-type recombinase catalytic" evidence="6">
    <location>
        <begin position="6"/>
        <end position="154"/>
    </location>
</feature>
<gene>
    <name evidence="8" type="ORF">FXV83_23160</name>
</gene>
<evidence type="ECO:0000259" key="6">
    <source>
        <dbReference type="PROSITE" id="PS51736"/>
    </source>
</evidence>
<dbReference type="PANTHER" id="PTHR30461">
    <property type="entry name" value="DNA-INVERTASE FROM LAMBDOID PROPHAGE"/>
    <property type="match status" value="1"/>
</dbReference>
<dbReference type="InterPro" id="IPR036162">
    <property type="entry name" value="Resolvase-like_N_sf"/>
</dbReference>
<dbReference type="InterPro" id="IPR050639">
    <property type="entry name" value="SSR_resolvase"/>
</dbReference>
<organism evidence="8 9">
    <name type="scientific">Bradyrhizobium hipponense</name>
    <dbReference type="NCBI Taxonomy" id="2605638"/>
    <lineage>
        <taxon>Bacteria</taxon>
        <taxon>Pseudomonadati</taxon>
        <taxon>Pseudomonadota</taxon>
        <taxon>Alphaproteobacteria</taxon>
        <taxon>Hyphomicrobiales</taxon>
        <taxon>Nitrobacteraceae</taxon>
        <taxon>Bradyrhizobium</taxon>
    </lineage>
</organism>
<evidence type="ECO:0000256" key="5">
    <source>
        <dbReference type="PROSITE-ProRule" id="PRU10137"/>
    </source>
</evidence>
<dbReference type="Pfam" id="PF13408">
    <property type="entry name" value="Zn_ribbon_recom"/>
    <property type="match status" value="1"/>
</dbReference>
<dbReference type="SUPFAM" id="SSF53041">
    <property type="entry name" value="Resolvase-like"/>
    <property type="match status" value="1"/>
</dbReference>
<dbReference type="PROSITE" id="PS51736">
    <property type="entry name" value="RECOMBINASES_3"/>
    <property type="match status" value="1"/>
</dbReference>
<dbReference type="PANTHER" id="PTHR30461:SF23">
    <property type="entry name" value="DNA RECOMBINASE-RELATED"/>
    <property type="match status" value="1"/>
</dbReference>
<dbReference type="GO" id="GO:0015074">
    <property type="term" value="P:DNA integration"/>
    <property type="evidence" value="ECO:0007669"/>
    <property type="project" value="UniProtKB-KW"/>
</dbReference>
<keyword evidence="3" id="KW-0233">DNA recombination</keyword>
<dbReference type="RefSeq" id="WP_148741682.1">
    <property type="nucleotide sequence ID" value="NZ_VSTH01000078.1"/>
</dbReference>
<dbReference type="Gene3D" id="3.40.50.1390">
    <property type="entry name" value="Resolvase, N-terminal catalytic domain"/>
    <property type="match status" value="1"/>
</dbReference>
<name>A0A5S4YIN6_9BRAD</name>
<protein>
    <submittedName>
        <fullName evidence="8">Recombinase family protein</fullName>
    </submittedName>
</protein>
<keyword evidence="9" id="KW-1185">Reference proteome</keyword>
<dbReference type="InterPro" id="IPR025827">
    <property type="entry name" value="Zn_ribbon_recom_dom"/>
</dbReference>
<dbReference type="Pfam" id="PF07508">
    <property type="entry name" value="Recombinase"/>
    <property type="match status" value="1"/>
</dbReference>
<dbReference type="InterPro" id="IPR011109">
    <property type="entry name" value="DNA_bind_recombinase_dom"/>
</dbReference>
<dbReference type="Proteomes" id="UP000324797">
    <property type="component" value="Unassembled WGS sequence"/>
</dbReference>
<comment type="caution">
    <text evidence="8">The sequence shown here is derived from an EMBL/GenBank/DDBJ whole genome shotgun (WGS) entry which is preliminary data.</text>
</comment>
<proteinExistence type="predicted"/>
<dbReference type="Gene3D" id="3.90.1750.20">
    <property type="entry name" value="Putative Large Serine Recombinase, Chain B, Domain 2"/>
    <property type="match status" value="1"/>
</dbReference>
<keyword evidence="2" id="KW-0238">DNA-binding</keyword>
<evidence type="ECO:0000259" key="7">
    <source>
        <dbReference type="PROSITE" id="PS51737"/>
    </source>
</evidence>
<reference evidence="8 9" key="1">
    <citation type="submission" date="2019-08" db="EMBL/GenBank/DDBJ databases">
        <title>Bradyrhizobium hipponensis sp. nov., a rhizobium isolated from a Lupinus angustifolius root nodule in Tunisia.</title>
        <authorList>
            <person name="Off K."/>
            <person name="Rejili M."/>
            <person name="Mars M."/>
            <person name="Brachmann A."/>
            <person name="Marin M."/>
        </authorList>
    </citation>
    <scope>NUCLEOTIDE SEQUENCE [LARGE SCALE GENOMIC DNA]</scope>
    <source>
        <strain evidence="9">aSej3</strain>
    </source>
</reference>
<dbReference type="PROSITE" id="PS00397">
    <property type="entry name" value="RECOMBINASES_1"/>
    <property type="match status" value="1"/>
</dbReference>
<dbReference type="GO" id="GO:0000150">
    <property type="term" value="F:DNA strand exchange activity"/>
    <property type="evidence" value="ECO:0007669"/>
    <property type="project" value="InterPro"/>
</dbReference>
<dbReference type="EMBL" id="VSTH01000078">
    <property type="protein sequence ID" value="TYO64271.1"/>
    <property type="molecule type" value="Genomic_DNA"/>
</dbReference>
<feature type="active site" description="O-(5'-phospho-DNA)-serine intermediate" evidence="4 5">
    <location>
        <position position="14"/>
    </location>
</feature>